<accession>A0AAD3DVW1</accession>
<evidence type="ECO:0000256" key="3">
    <source>
        <dbReference type="SAM" id="MobiDB-lite"/>
    </source>
</evidence>
<dbReference type="PANTHER" id="PTHR15628">
    <property type="entry name" value="RWD DOMAIN-CONTAINING PROTEIN 3"/>
    <property type="match status" value="1"/>
</dbReference>
<protein>
    <recommendedName>
        <fullName evidence="6">RWD domain-containing protein 3</fullName>
    </recommendedName>
</protein>
<evidence type="ECO:0000256" key="1">
    <source>
        <dbReference type="ARBA" id="ARBA00004496"/>
    </source>
</evidence>
<keyword evidence="2" id="KW-0963">Cytoplasm</keyword>
<gene>
    <name evidence="4" type="ORF">Agub_g11090</name>
</gene>
<feature type="compositionally biased region" description="Low complexity" evidence="3">
    <location>
        <begin position="339"/>
        <end position="364"/>
    </location>
</feature>
<comment type="subcellular location">
    <subcellularLocation>
        <location evidence="1">Cytoplasm</location>
    </subcellularLocation>
</comment>
<evidence type="ECO:0000313" key="4">
    <source>
        <dbReference type="EMBL" id="GFR49064.1"/>
    </source>
</evidence>
<feature type="region of interest" description="Disordered" evidence="3">
    <location>
        <begin position="337"/>
        <end position="364"/>
    </location>
</feature>
<dbReference type="InterPro" id="IPR038840">
    <property type="entry name" value="RWDD3"/>
</dbReference>
<comment type="caution">
    <text evidence="4">The sequence shown here is derived from an EMBL/GenBank/DDBJ whole genome shotgun (WGS) entry which is preliminary data.</text>
</comment>
<reference evidence="4 5" key="1">
    <citation type="journal article" date="2021" name="Sci. Rep.">
        <title>Genome sequencing of the multicellular alga Astrephomene provides insights into convergent evolution of germ-soma differentiation.</title>
        <authorList>
            <person name="Yamashita S."/>
            <person name="Yamamoto K."/>
            <person name="Matsuzaki R."/>
            <person name="Suzuki S."/>
            <person name="Yamaguchi H."/>
            <person name="Hirooka S."/>
            <person name="Minakuchi Y."/>
            <person name="Miyagishima S."/>
            <person name="Kawachi M."/>
            <person name="Toyoda A."/>
            <person name="Nozaki H."/>
        </authorList>
    </citation>
    <scope>NUCLEOTIDE SEQUENCE [LARGE SCALE GENOMIC DNA]</scope>
    <source>
        <strain evidence="4 5">NIES-4017</strain>
    </source>
</reference>
<dbReference type="AlphaFoldDB" id="A0AAD3DVW1"/>
<dbReference type="Proteomes" id="UP001054857">
    <property type="component" value="Unassembled WGS sequence"/>
</dbReference>
<dbReference type="GO" id="GO:0005737">
    <property type="term" value="C:cytoplasm"/>
    <property type="evidence" value="ECO:0007669"/>
    <property type="project" value="UniProtKB-SubCell"/>
</dbReference>
<organism evidence="4 5">
    <name type="scientific">Astrephomene gubernaculifera</name>
    <dbReference type="NCBI Taxonomy" id="47775"/>
    <lineage>
        <taxon>Eukaryota</taxon>
        <taxon>Viridiplantae</taxon>
        <taxon>Chlorophyta</taxon>
        <taxon>core chlorophytes</taxon>
        <taxon>Chlorophyceae</taxon>
        <taxon>CS clade</taxon>
        <taxon>Chlamydomonadales</taxon>
        <taxon>Astrephomenaceae</taxon>
        <taxon>Astrephomene</taxon>
    </lineage>
</organism>
<name>A0AAD3DVW1_9CHLO</name>
<dbReference type="PANTHER" id="PTHR15628:SF1">
    <property type="entry name" value="RWD DOMAIN-CONTAINING PROTEIN 3"/>
    <property type="match status" value="1"/>
</dbReference>
<dbReference type="EMBL" id="BMAR01000027">
    <property type="protein sequence ID" value="GFR49064.1"/>
    <property type="molecule type" value="Genomic_DNA"/>
</dbReference>
<evidence type="ECO:0000256" key="2">
    <source>
        <dbReference type="ARBA" id="ARBA00022490"/>
    </source>
</evidence>
<dbReference type="GO" id="GO:0033235">
    <property type="term" value="P:positive regulation of protein sumoylation"/>
    <property type="evidence" value="ECO:0007669"/>
    <property type="project" value="InterPro"/>
</dbReference>
<dbReference type="GO" id="GO:1902073">
    <property type="term" value="P:positive regulation of hypoxia-inducible factor-1alpha signaling pathway"/>
    <property type="evidence" value="ECO:0007669"/>
    <property type="project" value="InterPro"/>
</dbReference>
<evidence type="ECO:0000313" key="5">
    <source>
        <dbReference type="Proteomes" id="UP001054857"/>
    </source>
</evidence>
<feature type="region of interest" description="Disordered" evidence="3">
    <location>
        <begin position="213"/>
        <end position="245"/>
    </location>
</feature>
<feature type="non-terminal residue" evidence="4">
    <location>
        <position position="1"/>
    </location>
</feature>
<dbReference type="CDD" id="cd24164">
    <property type="entry name" value="RWDD3_C"/>
    <property type="match status" value="1"/>
</dbReference>
<keyword evidence="5" id="KW-1185">Reference proteome</keyword>
<proteinExistence type="predicted"/>
<sequence>MASKASRLDALLEVAALQATYGTESVTILHDNQNLVDLAAAGSLEEEEAAARLGQSKGLEIALCHRHTCPCASDREEAGGAEAGEAAAAAAAAGQLTVEVKAWFRLPPGYPSCCCSPEPQETAEAAGAAAAATRQAAVHYNDHIVSKYGCPACCTCRRTDAVHALPDAFRDELAEVIRSAAEEGRPCLHELWEVVRCAAVGLAEEEWRRRQQPCPRCQGQEARSKQDRATTVEGPPMAPKEEEEEKVDPLQVLLLKLDHMHSRALYVRTITAWARELRLTGRLIFQGNLILVLLEGEADAVRQYLVRHRTENVDVDSRGRKCKERMLQVIVQAPHPLTGGASQQQQQGSAAGSRSAAAGVSVAA</sequence>
<evidence type="ECO:0008006" key="6">
    <source>
        <dbReference type="Google" id="ProtNLM"/>
    </source>
</evidence>